<reference evidence="3 4" key="1">
    <citation type="submission" date="2021-08" db="EMBL/GenBank/DDBJ databases">
        <title>Genomic Architecture of Streptomyces flavotricini NGL1 and Streptomyces erythrochromogenes HMS4 With Differential Plant Beneficial attributes and laccase production capabilities.</title>
        <authorList>
            <person name="Salwan R."/>
            <person name="Kaur R."/>
            <person name="Sharma V."/>
        </authorList>
    </citation>
    <scope>NUCLEOTIDE SEQUENCE [LARGE SCALE GENOMIC DNA]</scope>
    <source>
        <strain evidence="3 4">NGL1</strain>
    </source>
</reference>
<sequence>MPGTNFHLRTTPKETAAVADAAVAGLARRLALQLQKDLSHPAAEERARALALLHVLDHLHEAAERLQRAAAADAARAGAGYPQIGRACGMTRQGARRRWPGIFNHTDHTDRTNRTDEATTEQLTMNAPARPFDVLLVEDDVADAMLIEEALAERGARNLVQATDGVAALEHLRNPDSPRPDLIVLDLNMPRMNGRDLLRILKSDADLQTIPVVVLTTSSAPDDVAGAYTSHANAYVTKPVNLDEFEQAVQSIDSFYLDTATRPPRA</sequence>
<dbReference type="PANTHER" id="PTHR44520:SF2">
    <property type="entry name" value="RESPONSE REGULATOR RCP1"/>
    <property type="match status" value="1"/>
</dbReference>
<evidence type="ECO:0000256" key="1">
    <source>
        <dbReference type="PROSITE-ProRule" id="PRU00169"/>
    </source>
</evidence>
<dbReference type="SMART" id="SM00448">
    <property type="entry name" value="REC"/>
    <property type="match status" value="1"/>
</dbReference>
<dbReference type="CDD" id="cd17557">
    <property type="entry name" value="REC_Rcp-like"/>
    <property type="match status" value="1"/>
</dbReference>
<accession>A0ABS8DYN6</accession>
<evidence type="ECO:0000259" key="2">
    <source>
        <dbReference type="PROSITE" id="PS50110"/>
    </source>
</evidence>
<dbReference type="PANTHER" id="PTHR44520">
    <property type="entry name" value="RESPONSE REGULATOR RCP1-RELATED"/>
    <property type="match status" value="1"/>
</dbReference>
<protein>
    <submittedName>
        <fullName evidence="3">Response regulator</fullName>
    </submittedName>
</protein>
<dbReference type="RefSeq" id="WP_229334122.1">
    <property type="nucleotide sequence ID" value="NZ_JAINUL010000001.1"/>
</dbReference>
<keyword evidence="1" id="KW-0597">Phosphoprotein</keyword>
<dbReference type="InterPro" id="IPR052893">
    <property type="entry name" value="TCS_response_regulator"/>
</dbReference>
<comment type="caution">
    <text evidence="3">The sequence shown here is derived from an EMBL/GenBank/DDBJ whole genome shotgun (WGS) entry which is preliminary data.</text>
</comment>
<keyword evidence="4" id="KW-1185">Reference proteome</keyword>
<organism evidence="3 4">
    <name type="scientific">Streptomyces flavotricini</name>
    <dbReference type="NCBI Taxonomy" id="66888"/>
    <lineage>
        <taxon>Bacteria</taxon>
        <taxon>Bacillati</taxon>
        <taxon>Actinomycetota</taxon>
        <taxon>Actinomycetes</taxon>
        <taxon>Kitasatosporales</taxon>
        <taxon>Streptomycetaceae</taxon>
        <taxon>Streptomyces</taxon>
    </lineage>
</organism>
<feature type="modified residue" description="4-aspartylphosphate" evidence="1">
    <location>
        <position position="186"/>
    </location>
</feature>
<name>A0ABS8DYN6_9ACTN</name>
<evidence type="ECO:0000313" key="3">
    <source>
        <dbReference type="EMBL" id="MCC0093472.1"/>
    </source>
</evidence>
<feature type="domain" description="Response regulatory" evidence="2">
    <location>
        <begin position="133"/>
        <end position="253"/>
    </location>
</feature>
<dbReference type="EMBL" id="JAINUL010000001">
    <property type="protein sequence ID" value="MCC0093472.1"/>
    <property type="molecule type" value="Genomic_DNA"/>
</dbReference>
<dbReference type="InterPro" id="IPR001789">
    <property type="entry name" value="Sig_transdc_resp-reg_receiver"/>
</dbReference>
<proteinExistence type="predicted"/>
<gene>
    <name evidence="3" type="ORF">K7B10_01400</name>
</gene>
<dbReference type="Pfam" id="PF00072">
    <property type="entry name" value="Response_reg"/>
    <property type="match status" value="1"/>
</dbReference>
<dbReference type="Gene3D" id="3.40.50.2300">
    <property type="match status" value="1"/>
</dbReference>
<dbReference type="PROSITE" id="PS50110">
    <property type="entry name" value="RESPONSE_REGULATORY"/>
    <property type="match status" value="1"/>
</dbReference>
<dbReference type="InterPro" id="IPR011006">
    <property type="entry name" value="CheY-like_superfamily"/>
</dbReference>
<dbReference type="Proteomes" id="UP001520654">
    <property type="component" value="Unassembled WGS sequence"/>
</dbReference>
<evidence type="ECO:0000313" key="4">
    <source>
        <dbReference type="Proteomes" id="UP001520654"/>
    </source>
</evidence>
<dbReference type="SUPFAM" id="SSF52172">
    <property type="entry name" value="CheY-like"/>
    <property type="match status" value="1"/>
</dbReference>